<accession>A0A7G4WHZ9</accession>
<evidence type="ECO:0000256" key="2">
    <source>
        <dbReference type="ARBA" id="ARBA00022801"/>
    </source>
</evidence>
<keyword evidence="3" id="KW-0732">Signal</keyword>
<dbReference type="PROSITE" id="PS00893">
    <property type="entry name" value="NUDIX_BOX"/>
    <property type="match status" value="1"/>
</dbReference>
<keyword evidence="2" id="KW-0378">Hydrolase</keyword>
<feature type="domain" description="Nudix hydrolase" evidence="4">
    <location>
        <begin position="251"/>
        <end position="337"/>
    </location>
</feature>
<protein>
    <submittedName>
        <fullName evidence="5">PaRXLR10</fullName>
    </submittedName>
</protein>
<organism evidence="5">
    <name type="scientific">Phytophthora agathidicida</name>
    <dbReference type="NCBI Taxonomy" id="1642459"/>
    <lineage>
        <taxon>Eukaryota</taxon>
        <taxon>Sar</taxon>
        <taxon>Stramenopiles</taxon>
        <taxon>Oomycota</taxon>
        <taxon>Peronosporomycetes</taxon>
        <taxon>Peronosporales</taxon>
        <taxon>Peronosporaceae</taxon>
        <taxon>Phytophthora</taxon>
    </lineage>
</organism>
<dbReference type="InterPro" id="IPR020084">
    <property type="entry name" value="NUDIX_hydrolase_CS"/>
</dbReference>
<dbReference type="Pfam" id="PF00293">
    <property type="entry name" value="NUDIX"/>
    <property type="match status" value="1"/>
</dbReference>
<evidence type="ECO:0000259" key="4">
    <source>
        <dbReference type="PROSITE" id="PS51462"/>
    </source>
</evidence>
<dbReference type="SUPFAM" id="SSF55811">
    <property type="entry name" value="Nudix"/>
    <property type="match status" value="1"/>
</dbReference>
<dbReference type="AlphaFoldDB" id="A0A7G4WHZ9"/>
<feature type="signal peptide" evidence="3">
    <location>
        <begin position="1"/>
        <end position="18"/>
    </location>
</feature>
<dbReference type="PROSITE" id="PS51462">
    <property type="entry name" value="NUDIX"/>
    <property type="match status" value="1"/>
</dbReference>
<reference evidence="5" key="1">
    <citation type="journal article" date="2020" name="Mol. Plant">
        <title>Functional analysis of RXLR effectors from the New Zealand kauri dieback pathogen Phytophthora agathidicida.</title>
        <authorList>
            <person name="Guo Y."/>
            <person name="Dupont P.Y."/>
            <person name="Mesarich C.H."/>
            <person name="Yang B."/>
            <person name="McDougal R.L."/>
            <person name="Panda P."/>
            <person name="Dijkwel P."/>
            <person name="Studholme D.J."/>
            <person name="Sambles C."/>
            <person name="Win J."/>
            <person name="Wang Y."/>
            <person name="Williams N.M."/>
            <person name="Bradshaw R.E."/>
        </authorList>
    </citation>
    <scope>NUCLEOTIDE SEQUENCE</scope>
    <source>
        <strain evidence="5">3770</strain>
    </source>
</reference>
<keyword evidence="1" id="KW-0479">Metal-binding</keyword>
<evidence type="ECO:0000313" key="5">
    <source>
        <dbReference type="EMBL" id="QMU24834.1"/>
    </source>
</evidence>
<dbReference type="PANTHER" id="PTHR12629">
    <property type="entry name" value="DIPHOSPHOINOSITOL POLYPHOSPHATE PHOSPHOHYDROLASE"/>
    <property type="match status" value="1"/>
</dbReference>
<proteinExistence type="predicted"/>
<dbReference type="PANTHER" id="PTHR12629:SF0">
    <property type="entry name" value="DIPHOSPHOINOSITOL-POLYPHOSPHATE DIPHOSPHATASE"/>
    <property type="match status" value="1"/>
</dbReference>
<gene>
    <name evidence="5" type="primary">PaRXLR10</name>
</gene>
<feature type="chain" id="PRO_5028933322" evidence="3">
    <location>
        <begin position="19"/>
        <end position="337"/>
    </location>
</feature>
<evidence type="ECO:0000256" key="3">
    <source>
        <dbReference type="SAM" id="SignalP"/>
    </source>
</evidence>
<dbReference type="GO" id="GO:0046872">
    <property type="term" value="F:metal ion binding"/>
    <property type="evidence" value="ECO:0007669"/>
    <property type="project" value="UniProtKB-KW"/>
</dbReference>
<dbReference type="GO" id="GO:0016787">
    <property type="term" value="F:hydrolase activity"/>
    <property type="evidence" value="ECO:0007669"/>
    <property type="project" value="UniProtKB-KW"/>
</dbReference>
<dbReference type="Gene3D" id="3.90.79.10">
    <property type="entry name" value="Nucleoside Triphosphate Pyrophosphohydrolase"/>
    <property type="match status" value="1"/>
</dbReference>
<dbReference type="InterPro" id="IPR000086">
    <property type="entry name" value="NUDIX_hydrolase_dom"/>
</dbReference>
<dbReference type="GO" id="GO:0005634">
    <property type="term" value="C:nucleus"/>
    <property type="evidence" value="ECO:0007669"/>
    <property type="project" value="TreeGrafter"/>
</dbReference>
<name>A0A7G4WHZ9_9STRA</name>
<dbReference type="GO" id="GO:0005737">
    <property type="term" value="C:cytoplasm"/>
    <property type="evidence" value="ECO:0007669"/>
    <property type="project" value="TreeGrafter"/>
</dbReference>
<evidence type="ECO:0000256" key="1">
    <source>
        <dbReference type="ARBA" id="ARBA00022723"/>
    </source>
</evidence>
<dbReference type="InterPro" id="IPR015797">
    <property type="entry name" value="NUDIX_hydrolase-like_dom_sf"/>
</dbReference>
<dbReference type="PROSITE" id="PS51257">
    <property type="entry name" value="PROKAR_LIPOPROTEIN"/>
    <property type="match status" value="1"/>
</dbReference>
<dbReference type="EMBL" id="MT503110">
    <property type="protein sequence ID" value="QMU24834.1"/>
    <property type="molecule type" value="Genomic_DNA"/>
</dbReference>
<sequence>MRVLSLMALIALVSSCTAAISDLDKTGVAALNSEIATLSRALAADHTQVKRSLRRYDFNELDDVDPEGEERQGGQVYQKVDEITEKVIQAGRGDDALTSLLRNDKVDDAAKAMLQKGDGAAKLLLQKDKLDDVAAKFLTKQEIDTKVNKVLRKQLLLKNIPEEKLEGMITTIRATINNKYPKELSYPTLKQIAKVEVQRVDDIAVYSKKTGTSMRRSMPQEGILVAPEKFMAAHVGRDMQRYESFKDGSKYRLLSASVISRDTKQGGGDVLLISSSNPTKNEWLLPKGGWDKGEDIETAAMREAIEEGGVRILEGWDYYFFVVLELSILTGGSLCCR</sequence>